<evidence type="ECO:0000256" key="14">
    <source>
        <dbReference type="ARBA" id="ARBA00049494"/>
    </source>
</evidence>
<dbReference type="InterPro" id="IPR023468">
    <property type="entry name" value="Riboflavin_kinase"/>
</dbReference>
<evidence type="ECO:0000256" key="7">
    <source>
        <dbReference type="ARBA" id="ARBA00022695"/>
    </source>
</evidence>
<evidence type="ECO:0000256" key="13">
    <source>
        <dbReference type="ARBA" id="ARBA00047880"/>
    </source>
</evidence>
<dbReference type="GO" id="GO:0009398">
    <property type="term" value="P:FMN biosynthetic process"/>
    <property type="evidence" value="ECO:0007669"/>
    <property type="project" value="UniProtKB-UniRule"/>
</dbReference>
<dbReference type="OrthoDB" id="9803667at2"/>
<dbReference type="InterPro" id="IPR014729">
    <property type="entry name" value="Rossmann-like_a/b/a_fold"/>
</dbReference>
<dbReference type="SMART" id="SM00904">
    <property type="entry name" value="Flavokinase"/>
    <property type="match status" value="1"/>
</dbReference>
<dbReference type="CDD" id="cd02064">
    <property type="entry name" value="FAD_synthetase_N"/>
    <property type="match status" value="1"/>
</dbReference>
<evidence type="ECO:0000256" key="3">
    <source>
        <dbReference type="ARBA" id="ARBA00005201"/>
    </source>
</evidence>
<evidence type="ECO:0000256" key="10">
    <source>
        <dbReference type="ARBA" id="ARBA00022827"/>
    </source>
</evidence>
<accession>A0A1I5MPJ6</accession>
<dbReference type="GO" id="GO:0009231">
    <property type="term" value="P:riboflavin biosynthetic process"/>
    <property type="evidence" value="ECO:0007669"/>
    <property type="project" value="InterPro"/>
</dbReference>
<comment type="catalytic activity">
    <reaction evidence="14 15">
        <text>FMN + ATP + H(+) = FAD + diphosphate</text>
        <dbReference type="Rhea" id="RHEA:17237"/>
        <dbReference type="ChEBI" id="CHEBI:15378"/>
        <dbReference type="ChEBI" id="CHEBI:30616"/>
        <dbReference type="ChEBI" id="CHEBI:33019"/>
        <dbReference type="ChEBI" id="CHEBI:57692"/>
        <dbReference type="ChEBI" id="CHEBI:58210"/>
        <dbReference type="EC" id="2.7.7.2"/>
    </reaction>
</comment>
<dbReference type="PANTHER" id="PTHR22749:SF6">
    <property type="entry name" value="RIBOFLAVIN KINASE"/>
    <property type="match status" value="1"/>
</dbReference>
<evidence type="ECO:0000256" key="6">
    <source>
        <dbReference type="ARBA" id="ARBA00022679"/>
    </source>
</evidence>
<sequence length="273" mass="31028">MSGFTVSSTVDSIAIGNFDGMHLGHKALFEKLTQNGGIVVIEHFRATLTPHIYRTFFTDLPIFFYDFEFIRQMSPEAFVKKLVIDFPKLSRIVVGDDFLFGLNRSGNTESLKKLFCGEVIVIKEVKLKEQPIHSRFIRKLIESGELDRANSMLGRVYEIWGEVVSGQGIGKEKLVPTINLSTGKFLLPKPGVYATETSIAGKYFASVTFVGHRVTTDGNFSIETHIIDKNLSDIRGKVSIRWNRYIRRNRKFDSLDDLKKQILKDIEVACEKR</sequence>
<dbReference type="NCBIfam" id="TIGR00083">
    <property type="entry name" value="ribF"/>
    <property type="match status" value="1"/>
</dbReference>
<feature type="domain" description="Riboflavin kinase" evidence="16">
    <location>
        <begin position="152"/>
        <end position="273"/>
    </location>
</feature>
<dbReference type="Proteomes" id="UP000199227">
    <property type="component" value="Unassembled WGS sequence"/>
</dbReference>
<comment type="similarity">
    <text evidence="15">Belongs to the ribF family.</text>
</comment>
<evidence type="ECO:0000256" key="9">
    <source>
        <dbReference type="ARBA" id="ARBA00022777"/>
    </source>
</evidence>
<dbReference type="RefSeq" id="WP_092911279.1">
    <property type="nucleotide sequence ID" value="NZ_FOXB01000006.1"/>
</dbReference>
<dbReference type="GO" id="GO:0003919">
    <property type="term" value="F:FMN adenylyltransferase activity"/>
    <property type="evidence" value="ECO:0007669"/>
    <property type="project" value="UniProtKB-UniRule"/>
</dbReference>
<keyword evidence="4 15" id="KW-0285">Flavoprotein</keyword>
<dbReference type="InterPro" id="IPR023465">
    <property type="entry name" value="Riboflavin_kinase_dom_sf"/>
</dbReference>
<evidence type="ECO:0000256" key="12">
    <source>
        <dbReference type="ARBA" id="ARBA00023268"/>
    </source>
</evidence>
<evidence type="ECO:0000259" key="16">
    <source>
        <dbReference type="SMART" id="SM00904"/>
    </source>
</evidence>
<evidence type="ECO:0000256" key="5">
    <source>
        <dbReference type="ARBA" id="ARBA00022643"/>
    </source>
</evidence>
<dbReference type="Gene3D" id="2.40.30.30">
    <property type="entry name" value="Riboflavin kinase-like"/>
    <property type="match status" value="1"/>
</dbReference>
<proteinExistence type="inferred from homology"/>
<dbReference type="PANTHER" id="PTHR22749">
    <property type="entry name" value="RIBOFLAVIN KINASE/FMN ADENYLYLTRANSFERASE"/>
    <property type="match status" value="1"/>
</dbReference>
<keyword evidence="11 15" id="KW-0067">ATP-binding</keyword>
<protein>
    <recommendedName>
        <fullName evidence="15">Riboflavin biosynthesis protein</fullName>
    </recommendedName>
    <domain>
        <recommendedName>
            <fullName evidence="15">Riboflavin kinase</fullName>
            <ecNumber evidence="15">2.7.1.26</ecNumber>
        </recommendedName>
        <alternativeName>
            <fullName evidence="15">Flavokinase</fullName>
        </alternativeName>
    </domain>
    <domain>
        <recommendedName>
            <fullName evidence="15">FMN adenylyltransferase</fullName>
            <ecNumber evidence="15">2.7.7.2</ecNumber>
        </recommendedName>
        <alternativeName>
            <fullName evidence="15">FAD pyrophosphorylase</fullName>
        </alternativeName>
        <alternativeName>
            <fullName evidence="15">FAD synthase</fullName>
        </alternativeName>
    </domain>
</protein>
<organism evidence="17 18">
    <name type="scientific">Hydrogenimonas thermophila</name>
    <dbReference type="NCBI Taxonomy" id="223786"/>
    <lineage>
        <taxon>Bacteria</taxon>
        <taxon>Pseudomonadati</taxon>
        <taxon>Campylobacterota</taxon>
        <taxon>Epsilonproteobacteria</taxon>
        <taxon>Campylobacterales</taxon>
        <taxon>Hydrogenimonadaceae</taxon>
        <taxon>Hydrogenimonas</taxon>
    </lineage>
</organism>
<dbReference type="EC" id="2.7.1.26" evidence="15"/>
<keyword evidence="6 15" id="KW-0808">Transferase</keyword>
<dbReference type="GO" id="GO:0008531">
    <property type="term" value="F:riboflavin kinase activity"/>
    <property type="evidence" value="ECO:0007669"/>
    <property type="project" value="UniProtKB-UniRule"/>
</dbReference>
<evidence type="ECO:0000256" key="1">
    <source>
        <dbReference type="ARBA" id="ARBA00002121"/>
    </source>
</evidence>
<dbReference type="Pfam" id="PF01687">
    <property type="entry name" value="Flavokinase"/>
    <property type="match status" value="1"/>
</dbReference>
<dbReference type="GO" id="GO:0005524">
    <property type="term" value="F:ATP binding"/>
    <property type="evidence" value="ECO:0007669"/>
    <property type="project" value="UniProtKB-UniRule"/>
</dbReference>
<dbReference type="EC" id="2.7.7.2" evidence="15"/>
<keyword evidence="10 15" id="KW-0274">FAD</keyword>
<keyword evidence="12" id="KW-0511">Multifunctional enzyme</keyword>
<comment type="function">
    <text evidence="1">Catalyzes the phosphorylation of riboflavin to FMN followed by the adenylation of FMN to FAD.</text>
</comment>
<evidence type="ECO:0000256" key="2">
    <source>
        <dbReference type="ARBA" id="ARBA00004726"/>
    </source>
</evidence>
<dbReference type="Pfam" id="PF06574">
    <property type="entry name" value="FAD_syn"/>
    <property type="match status" value="2"/>
</dbReference>
<dbReference type="InterPro" id="IPR002606">
    <property type="entry name" value="Riboflavin_kinase_bac"/>
</dbReference>
<keyword evidence="9 15" id="KW-0418">Kinase</keyword>
<dbReference type="GO" id="GO:0006747">
    <property type="term" value="P:FAD biosynthetic process"/>
    <property type="evidence" value="ECO:0007669"/>
    <property type="project" value="UniProtKB-UniRule"/>
</dbReference>
<dbReference type="InterPro" id="IPR015865">
    <property type="entry name" value="Riboflavin_kinase_bac/euk"/>
</dbReference>
<dbReference type="SUPFAM" id="SSF82114">
    <property type="entry name" value="Riboflavin kinase-like"/>
    <property type="match status" value="1"/>
</dbReference>
<dbReference type="NCBIfam" id="NF004162">
    <property type="entry name" value="PRK05627.1-5"/>
    <property type="match status" value="1"/>
</dbReference>
<dbReference type="EMBL" id="FOXB01000006">
    <property type="protein sequence ID" value="SFP10866.1"/>
    <property type="molecule type" value="Genomic_DNA"/>
</dbReference>
<dbReference type="AlphaFoldDB" id="A0A1I5MPJ6"/>
<dbReference type="InterPro" id="IPR015864">
    <property type="entry name" value="FAD_synthase"/>
</dbReference>
<evidence type="ECO:0000313" key="17">
    <source>
        <dbReference type="EMBL" id="SFP10866.1"/>
    </source>
</evidence>
<keyword evidence="18" id="KW-1185">Reference proteome</keyword>
<dbReference type="STRING" id="223786.SAMN05216234_10669"/>
<dbReference type="Gene3D" id="3.40.50.620">
    <property type="entry name" value="HUPs"/>
    <property type="match status" value="2"/>
</dbReference>
<gene>
    <name evidence="17" type="ORF">SAMN05216234_10669</name>
</gene>
<dbReference type="UniPathway" id="UPA00276">
    <property type="reaction ID" value="UER00406"/>
</dbReference>
<dbReference type="SUPFAM" id="SSF52374">
    <property type="entry name" value="Nucleotidylyl transferase"/>
    <property type="match status" value="1"/>
</dbReference>
<evidence type="ECO:0000256" key="4">
    <source>
        <dbReference type="ARBA" id="ARBA00022630"/>
    </source>
</evidence>
<evidence type="ECO:0000256" key="11">
    <source>
        <dbReference type="ARBA" id="ARBA00022840"/>
    </source>
</evidence>
<comment type="pathway">
    <text evidence="3 15">Cofactor biosynthesis; FMN biosynthesis; FMN from riboflavin (ATP route): step 1/1.</text>
</comment>
<comment type="pathway">
    <text evidence="2 15">Cofactor biosynthesis; FAD biosynthesis; FAD from FMN: step 1/1.</text>
</comment>
<evidence type="ECO:0000256" key="8">
    <source>
        <dbReference type="ARBA" id="ARBA00022741"/>
    </source>
</evidence>
<keyword evidence="7 15" id="KW-0548">Nucleotidyltransferase</keyword>
<dbReference type="UniPathway" id="UPA00277">
    <property type="reaction ID" value="UER00407"/>
</dbReference>
<evidence type="ECO:0000256" key="15">
    <source>
        <dbReference type="PIRNR" id="PIRNR004491"/>
    </source>
</evidence>
<reference evidence="17 18" key="1">
    <citation type="submission" date="2016-10" db="EMBL/GenBank/DDBJ databases">
        <authorList>
            <person name="de Groot N.N."/>
        </authorList>
    </citation>
    <scope>NUCLEOTIDE SEQUENCE [LARGE SCALE GENOMIC DNA]</scope>
    <source>
        <strain evidence="17 18">EP1-55-1</strain>
    </source>
</reference>
<evidence type="ECO:0000313" key="18">
    <source>
        <dbReference type="Proteomes" id="UP000199227"/>
    </source>
</evidence>
<dbReference type="PIRSF" id="PIRSF004491">
    <property type="entry name" value="FAD_Synth"/>
    <property type="match status" value="1"/>
</dbReference>
<name>A0A1I5MPJ6_9BACT</name>
<keyword evidence="8 15" id="KW-0547">Nucleotide-binding</keyword>
<keyword evidence="5 15" id="KW-0288">FMN</keyword>
<comment type="catalytic activity">
    <reaction evidence="13 15">
        <text>riboflavin + ATP = FMN + ADP + H(+)</text>
        <dbReference type="Rhea" id="RHEA:14357"/>
        <dbReference type="ChEBI" id="CHEBI:15378"/>
        <dbReference type="ChEBI" id="CHEBI:30616"/>
        <dbReference type="ChEBI" id="CHEBI:57986"/>
        <dbReference type="ChEBI" id="CHEBI:58210"/>
        <dbReference type="ChEBI" id="CHEBI:456216"/>
        <dbReference type="EC" id="2.7.1.26"/>
    </reaction>
</comment>